<protein>
    <submittedName>
        <fullName evidence="2">Uncharacterized protein</fullName>
    </submittedName>
</protein>
<evidence type="ECO:0000313" key="3">
    <source>
        <dbReference type="Proteomes" id="UP001386955"/>
    </source>
</evidence>
<evidence type="ECO:0000313" key="2">
    <source>
        <dbReference type="EMBL" id="KAK7391041.1"/>
    </source>
</evidence>
<dbReference type="EMBL" id="JAYMYS010000005">
    <property type="protein sequence ID" value="KAK7391041.1"/>
    <property type="molecule type" value="Genomic_DNA"/>
</dbReference>
<evidence type="ECO:0000256" key="1">
    <source>
        <dbReference type="SAM" id="MobiDB-lite"/>
    </source>
</evidence>
<dbReference type="AlphaFoldDB" id="A0AAN9XG94"/>
<reference evidence="2 3" key="1">
    <citation type="submission" date="2024-01" db="EMBL/GenBank/DDBJ databases">
        <title>The genomes of 5 underutilized Papilionoideae crops provide insights into root nodulation and disease resistanc.</title>
        <authorList>
            <person name="Jiang F."/>
        </authorList>
    </citation>
    <scope>NUCLEOTIDE SEQUENCE [LARGE SCALE GENOMIC DNA]</scope>
    <source>
        <strain evidence="2">DUOXIRENSHENG_FW03</strain>
        <tissue evidence="2">Leaves</tissue>
    </source>
</reference>
<feature type="region of interest" description="Disordered" evidence="1">
    <location>
        <begin position="1"/>
        <end position="20"/>
    </location>
</feature>
<feature type="compositionally biased region" description="Polar residues" evidence="1">
    <location>
        <begin position="1"/>
        <end position="19"/>
    </location>
</feature>
<gene>
    <name evidence="2" type="ORF">VNO78_19345</name>
</gene>
<dbReference type="Proteomes" id="UP001386955">
    <property type="component" value="Unassembled WGS sequence"/>
</dbReference>
<sequence length="108" mass="11914">MLSTTKEANLTPKTCPNNEPLTFPQSQPLPLLLLLLPNSLVLPPPRSFHQRQLRGGRCHRGVILPTELHLGDAVVVVPKGVARTRGEGEKWWENRQALPSLLGLSAEL</sequence>
<comment type="caution">
    <text evidence="2">The sequence shown here is derived from an EMBL/GenBank/DDBJ whole genome shotgun (WGS) entry which is preliminary data.</text>
</comment>
<proteinExistence type="predicted"/>
<accession>A0AAN9XG94</accession>
<keyword evidence="3" id="KW-1185">Reference proteome</keyword>
<organism evidence="2 3">
    <name type="scientific">Psophocarpus tetragonolobus</name>
    <name type="common">Winged bean</name>
    <name type="synonym">Dolichos tetragonolobus</name>
    <dbReference type="NCBI Taxonomy" id="3891"/>
    <lineage>
        <taxon>Eukaryota</taxon>
        <taxon>Viridiplantae</taxon>
        <taxon>Streptophyta</taxon>
        <taxon>Embryophyta</taxon>
        <taxon>Tracheophyta</taxon>
        <taxon>Spermatophyta</taxon>
        <taxon>Magnoliopsida</taxon>
        <taxon>eudicotyledons</taxon>
        <taxon>Gunneridae</taxon>
        <taxon>Pentapetalae</taxon>
        <taxon>rosids</taxon>
        <taxon>fabids</taxon>
        <taxon>Fabales</taxon>
        <taxon>Fabaceae</taxon>
        <taxon>Papilionoideae</taxon>
        <taxon>50 kb inversion clade</taxon>
        <taxon>NPAAA clade</taxon>
        <taxon>indigoferoid/millettioid clade</taxon>
        <taxon>Phaseoleae</taxon>
        <taxon>Psophocarpus</taxon>
    </lineage>
</organism>
<name>A0AAN9XG94_PSOTE</name>